<dbReference type="OMA" id="GWQDVYQ"/>
<dbReference type="GO" id="GO:0052689">
    <property type="term" value="F:carboxylic ester hydrolase activity"/>
    <property type="evidence" value="ECO:0007669"/>
    <property type="project" value="UniProtKB-KW"/>
</dbReference>
<proteinExistence type="inferred from homology"/>
<dbReference type="InterPro" id="IPR029058">
    <property type="entry name" value="AB_hydrolase_fold"/>
</dbReference>
<evidence type="ECO:0000256" key="4">
    <source>
        <dbReference type="ARBA" id="ARBA00022487"/>
    </source>
</evidence>
<reference evidence="8" key="1">
    <citation type="submission" date="2009-08" db="EMBL/GenBank/DDBJ databases">
        <title>Annotation of Salpingoeca rosetta.</title>
        <authorList>
            <consortium name="The Broad Institute Genome Sequencing Platform"/>
            <person name="Russ C."/>
            <person name="Cuomo C."/>
            <person name="Burger G."/>
            <person name="Gray M.W."/>
            <person name="Holland P.W.H."/>
            <person name="King N."/>
            <person name="Lang F.B.F."/>
            <person name="Roger A.J."/>
            <person name="Ruiz-Trillo I."/>
            <person name="Young S.K."/>
            <person name="Zeng Q."/>
            <person name="Gargeya S."/>
            <person name="Alvarado L."/>
            <person name="Berlin A."/>
            <person name="Chapman S.B."/>
            <person name="Chen Z."/>
            <person name="Freedman E."/>
            <person name="Gellesch M."/>
            <person name="Goldberg J."/>
            <person name="Griggs A."/>
            <person name="Gujja S."/>
            <person name="Heilman E."/>
            <person name="Heiman D."/>
            <person name="Howarth C."/>
            <person name="Mehta T."/>
            <person name="Neiman D."/>
            <person name="Pearson M."/>
            <person name="Roberts A."/>
            <person name="Saif S."/>
            <person name="Shea T."/>
            <person name="Shenoy N."/>
            <person name="Sisk P."/>
            <person name="Stolte C."/>
            <person name="Sykes S."/>
            <person name="White J."/>
            <person name="Yandava C."/>
            <person name="Haas B."/>
            <person name="Nusbaum C."/>
            <person name="Birren B."/>
        </authorList>
    </citation>
    <scope>NUCLEOTIDE SEQUENCE [LARGE SCALE GENOMIC DNA]</scope>
    <source>
        <strain evidence="8">ATCC 50818</strain>
    </source>
</reference>
<sequence>MTLLRLARATGTVVPALLRGGGVRLASSKASGSDAALEIVARSKSFGGYVTRYRHYAETLKCDMGFAVYTPPVCETDPAAKCPTMYWLSGLTCDDTNFITKAGAQKYLAENNLMVVCPDTSPRGCNLPGEDDAYDFGTGAGFYISATTEHYKDHYHMYEYITQELPSFVEQHLPALPAARSILGHSMGGLGALNLYLKNPTQYKTVSAFSPICNPINCAWGQKAFRGYLGDDEATWQAWDPCMLLSQTDLDALPEILISQGLADEFLESQLRPSSLPKHKNIRLEMHEGYDHSYYFIASFIEQHIKHHAAALTR</sequence>
<evidence type="ECO:0000256" key="5">
    <source>
        <dbReference type="ARBA" id="ARBA00022801"/>
    </source>
</evidence>
<dbReference type="FunCoup" id="F2UIM5">
    <property type="interactions" value="1164"/>
</dbReference>
<dbReference type="GO" id="GO:0046294">
    <property type="term" value="P:formaldehyde catabolic process"/>
    <property type="evidence" value="ECO:0007669"/>
    <property type="project" value="InterPro"/>
</dbReference>
<keyword evidence="4 7" id="KW-0719">Serine esterase</keyword>
<evidence type="ECO:0000256" key="2">
    <source>
        <dbReference type="ARBA" id="ARBA00012479"/>
    </source>
</evidence>
<dbReference type="InParanoid" id="F2UIM5"/>
<dbReference type="Gene3D" id="3.40.50.1820">
    <property type="entry name" value="alpha/beta hydrolase"/>
    <property type="match status" value="1"/>
</dbReference>
<dbReference type="Proteomes" id="UP000007799">
    <property type="component" value="Unassembled WGS sequence"/>
</dbReference>
<feature type="active site" description="Charge relay system" evidence="6">
    <location>
        <position position="292"/>
    </location>
</feature>
<dbReference type="GeneID" id="16071477"/>
<comment type="catalytic activity">
    <reaction evidence="7">
        <text>S-formylglutathione + H2O = formate + glutathione + H(+)</text>
        <dbReference type="Rhea" id="RHEA:14961"/>
        <dbReference type="ChEBI" id="CHEBI:15377"/>
        <dbReference type="ChEBI" id="CHEBI:15378"/>
        <dbReference type="ChEBI" id="CHEBI:15740"/>
        <dbReference type="ChEBI" id="CHEBI:57688"/>
        <dbReference type="ChEBI" id="CHEBI:57925"/>
        <dbReference type="EC" id="3.1.2.12"/>
    </reaction>
</comment>
<evidence type="ECO:0000256" key="6">
    <source>
        <dbReference type="PIRSR" id="PIRSR614186-1"/>
    </source>
</evidence>
<dbReference type="Pfam" id="PF00756">
    <property type="entry name" value="Esterase"/>
    <property type="match status" value="1"/>
</dbReference>
<evidence type="ECO:0000313" key="9">
    <source>
        <dbReference type="Proteomes" id="UP000007799"/>
    </source>
</evidence>
<dbReference type="AlphaFoldDB" id="F2UIM5"/>
<dbReference type="FunFam" id="3.40.50.1820:FF:000002">
    <property type="entry name" value="S-formylglutathione hydrolase"/>
    <property type="match status" value="1"/>
</dbReference>
<keyword evidence="7" id="KW-0963">Cytoplasm</keyword>
<dbReference type="STRING" id="946362.F2UIM5"/>
<comment type="function">
    <text evidence="7">Serine hydrolase involved in the detoxification of formaldehyde.</text>
</comment>
<dbReference type="RefSeq" id="XP_004990914.1">
    <property type="nucleotide sequence ID" value="XM_004990857.1"/>
</dbReference>
<accession>F2UIM5</accession>
<organism evidence="9">
    <name type="scientific">Salpingoeca rosetta (strain ATCC 50818 / BSB-021)</name>
    <dbReference type="NCBI Taxonomy" id="946362"/>
    <lineage>
        <taxon>Eukaryota</taxon>
        <taxon>Choanoflagellata</taxon>
        <taxon>Craspedida</taxon>
        <taxon>Salpingoecidae</taxon>
        <taxon>Salpingoeca</taxon>
    </lineage>
</organism>
<keyword evidence="5 7" id="KW-0378">Hydrolase</keyword>
<keyword evidence="9" id="KW-1185">Reference proteome</keyword>
<dbReference type="EMBL" id="GL832976">
    <property type="protein sequence ID" value="EGD77074.1"/>
    <property type="molecule type" value="Genomic_DNA"/>
</dbReference>
<dbReference type="InterPro" id="IPR000801">
    <property type="entry name" value="Esterase-like"/>
</dbReference>
<comment type="subcellular location">
    <subcellularLocation>
        <location evidence="7">Cytoplasm</location>
    </subcellularLocation>
</comment>
<comment type="similarity">
    <text evidence="1 7">Belongs to the esterase D family.</text>
</comment>
<dbReference type="PANTHER" id="PTHR10061">
    <property type="entry name" value="S-FORMYLGLUTATHIONE HYDROLASE"/>
    <property type="match status" value="1"/>
</dbReference>
<evidence type="ECO:0000256" key="7">
    <source>
        <dbReference type="RuleBase" id="RU363068"/>
    </source>
</evidence>
<dbReference type="GO" id="GO:0005829">
    <property type="term" value="C:cytosol"/>
    <property type="evidence" value="ECO:0007669"/>
    <property type="project" value="TreeGrafter"/>
</dbReference>
<dbReference type="SUPFAM" id="SSF53474">
    <property type="entry name" value="alpha/beta-Hydrolases"/>
    <property type="match status" value="1"/>
</dbReference>
<evidence type="ECO:0000256" key="1">
    <source>
        <dbReference type="ARBA" id="ARBA00005622"/>
    </source>
</evidence>
<dbReference type="KEGG" id="sre:PTSG_07414"/>
<gene>
    <name evidence="8" type="ORF">PTSG_07414</name>
</gene>
<evidence type="ECO:0000256" key="3">
    <source>
        <dbReference type="ARBA" id="ARBA00016774"/>
    </source>
</evidence>
<dbReference type="eggNOG" id="KOG3101">
    <property type="taxonomic scope" value="Eukaryota"/>
</dbReference>
<protein>
    <recommendedName>
        <fullName evidence="3 7">S-formylglutathione hydrolase</fullName>
        <ecNumber evidence="2 7">3.1.2.12</ecNumber>
    </recommendedName>
</protein>
<feature type="active site" description="Charge relay system" evidence="6">
    <location>
        <position position="186"/>
    </location>
</feature>
<dbReference type="InterPro" id="IPR014186">
    <property type="entry name" value="S-formylglutathione_hydrol"/>
</dbReference>
<feature type="active site" description="Charge relay system" evidence="6">
    <location>
        <position position="264"/>
    </location>
</feature>
<dbReference type="NCBIfam" id="TIGR02821">
    <property type="entry name" value="fghA_ester_D"/>
    <property type="match status" value="1"/>
</dbReference>
<evidence type="ECO:0000313" key="8">
    <source>
        <dbReference type="EMBL" id="EGD77074.1"/>
    </source>
</evidence>
<dbReference type="OrthoDB" id="420518at2759"/>
<dbReference type="EC" id="3.1.2.12" evidence="2 7"/>
<dbReference type="GO" id="GO:0018738">
    <property type="term" value="F:S-formylglutathione hydrolase activity"/>
    <property type="evidence" value="ECO:0007669"/>
    <property type="project" value="UniProtKB-EC"/>
</dbReference>
<dbReference type="PANTHER" id="PTHR10061:SF0">
    <property type="entry name" value="S-FORMYLGLUTATHIONE HYDROLASE"/>
    <property type="match status" value="1"/>
</dbReference>
<name>F2UIM5_SALR5</name>